<evidence type="ECO:0000256" key="1">
    <source>
        <dbReference type="SAM" id="MobiDB-lite"/>
    </source>
</evidence>
<sequence length="491" mass="55081">MLSCVHPNLFVLFKKLFGVAPPPGDSEADMYNNLSPQWPFVRQRHPAEVQGANHKVRAERITIEGDILSYSEEEEEERVGVYIGEMPISPDHNYFEIEILDMGAQGAICIGLCSAKYPLHKLPGWAVDSVGYHADDGKLYKAWPRGTVFGPRCGGGDRMGCGVKYEQLSPGSDPSSVPVFFTKNGKEIGVVMVHVARGGLFPCVGLAAAGDAVRIVPQLIWPPDEDTHMSVDSMEEEWLRLHDIRLNGQMLEYCGRGKSLLDVGLAQARVPLNTTCHYFEMEIVDPGRSGYITIGLTKKEYPKYRHPGWNRGSIAYHADDGRVFTGKSIGSLFGPRCHKGDIMGCGIIFPRDYVCNYDSEGGSMEEESPEPLECDDLLEHFLHYQQPAVPALSPLYPNRHHRHHHHHHHNHIFTTDSEDDEDEEEEEEDEEDSLEPSRRQHLGGKVQVFFTRNGQMIGRREVELPRGGFFPSISMGSINERVRVNLRPLTG</sequence>
<evidence type="ECO:0000259" key="2">
    <source>
        <dbReference type="PROSITE" id="PS50188"/>
    </source>
</evidence>
<dbReference type="Proteomes" id="UP001487740">
    <property type="component" value="Unassembled WGS sequence"/>
</dbReference>
<dbReference type="InterPro" id="IPR001870">
    <property type="entry name" value="B30.2/SPRY"/>
</dbReference>
<dbReference type="InterPro" id="IPR013320">
    <property type="entry name" value="ConA-like_dom_sf"/>
</dbReference>
<dbReference type="EMBL" id="JARAKH010000030">
    <property type="protein sequence ID" value="KAK8387457.1"/>
    <property type="molecule type" value="Genomic_DNA"/>
</dbReference>
<name>A0AAW0TLD4_SCYPA</name>
<feature type="region of interest" description="Disordered" evidence="1">
    <location>
        <begin position="392"/>
        <end position="446"/>
    </location>
</feature>
<dbReference type="Pfam" id="PF00622">
    <property type="entry name" value="SPRY"/>
    <property type="match status" value="2"/>
</dbReference>
<evidence type="ECO:0000313" key="4">
    <source>
        <dbReference type="Proteomes" id="UP001487740"/>
    </source>
</evidence>
<dbReference type="PANTHER" id="PTHR12864">
    <property type="entry name" value="RAN BINDING PROTEIN 9-RELATED"/>
    <property type="match status" value="1"/>
</dbReference>
<dbReference type="CDD" id="cd12908">
    <property type="entry name" value="SPRYD3"/>
    <property type="match status" value="1"/>
</dbReference>
<dbReference type="PROSITE" id="PS50188">
    <property type="entry name" value="B302_SPRY"/>
    <property type="match status" value="1"/>
</dbReference>
<reference evidence="3 4" key="1">
    <citation type="submission" date="2023-03" db="EMBL/GenBank/DDBJ databases">
        <title>High-quality genome of Scylla paramamosain provides insights in environmental adaptation.</title>
        <authorList>
            <person name="Zhang L."/>
        </authorList>
    </citation>
    <scope>NUCLEOTIDE SEQUENCE [LARGE SCALE GENOMIC DNA]</scope>
    <source>
        <strain evidence="3">LZ_2023a</strain>
        <tissue evidence="3">Muscle</tissue>
    </source>
</reference>
<feature type="domain" description="B30.2/SPRY" evidence="2">
    <location>
        <begin position="30"/>
        <end position="222"/>
    </location>
</feature>
<dbReference type="InterPro" id="IPR050618">
    <property type="entry name" value="Ubq-SigPath_Reg"/>
</dbReference>
<dbReference type="InterPro" id="IPR043136">
    <property type="entry name" value="B30.2/SPRY_sf"/>
</dbReference>
<dbReference type="Gene3D" id="2.60.120.920">
    <property type="match status" value="2"/>
</dbReference>
<dbReference type="AlphaFoldDB" id="A0AAW0TLD4"/>
<feature type="compositionally biased region" description="Basic residues" evidence="1">
    <location>
        <begin position="398"/>
        <end position="411"/>
    </location>
</feature>
<dbReference type="InterPro" id="IPR035783">
    <property type="entry name" value="SPRYD3_SPRY"/>
</dbReference>
<comment type="caution">
    <text evidence="3">The sequence shown here is derived from an EMBL/GenBank/DDBJ whole genome shotgun (WGS) entry which is preliminary data.</text>
</comment>
<dbReference type="SMART" id="SM00449">
    <property type="entry name" value="SPRY"/>
    <property type="match status" value="2"/>
</dbReference>
<proteinExistence type="predicted"/>
<dbReference type="InterPro" id="IPR003877">
    <property type="entry name" value="SPRY_dom"/>
</dbReference>
<keyword evidence="4" id="KW-1185">Reference proteome</keyword>
<dbReference type="SUPFAM" id="SSF49899">
    <property type="entry name" value="Concanavalin A-like lectins/glucanases"/>
    <property type="match status" value="2"/>
</dbReference>
<accession>A0AAW0TLD4</accession>
<dbReference type="EMBL" id="JARAKH010000030">
    <property type="protein sequence ID" value="KAK8387456.1"/>
    <property type="molecule type" value="Genomic_DNA"/>
</dbReference>
<evidence type="ECO:0000313" key="3">
    <source>
        <dbReference type="EMBL" id="KAK8387456.1"/>
    </source>
</evidence>
<protein>
    <recommendedName>
        <fullName evidence="2">B30.2/SPRY domain-containing protein</fullName>
    </recommendedName>
</protein>
<feature type="compositionally biased region" description="Acidic residues" evidence="1">
    <location>
        <begin position="416"/>
        <end position="434"/>
    </location>
</feature>
<gene>
    <name evidence="3" type="ORF">O3P69_018191</name>
</gene>
<organism evidence="3 4">
    <name type="scientific">Scylla paramamosain</name>
    <name type="common">Mud crab</name>
    <dbReference type="NCBI Taxonomy" id="85552"/>
    <lineage>
        <taxon>Eukaryota</taxon>
        <taxon>Metazoa</taxon>
        <taxon>Ecdysozoa</taxon>
        <taxon>Arthropoda</taxon>
        <taxon>Crustacea</taxon>
        <taxon>Multicrustacea</taxon>
        <taxon>Malacostraca</taxon>
        <taxon>Eumalacostraca</taxon>
        <taxon>Eucarida</taxon>
        <taxon>Decapoda</taxon>
        <taxon>Pleocyemata</taxon>
        <taxon>Brachyura</taxon>
        <taxon>Eubrachyura</taxon>
        <taxon>Portunoidea</taxon>
        <taxon>Portunidae</taxon>
        <taxon>Portuninae</taxon>
        <taxon>Scylla</taxon>
    </lineage>
</organism>